<reference evidence="1 2" key="1">
    <citation type="journal article" date="2012" name="J. Bacteriol.">
        <title>Complete genome sequence of a thermophilic methanogen, Methanocella conradii HZ254, isolated from Chinese rice field soil.</title>
        <authorList>
            <person name="Lu Z."/>
            <person name="Lu Y."/>
        </authorList>
    </citation>
    <scope>NUCLEOTIDE SEQUENCE [LARGE SCALE GENOMIC DNA]</scope>
    <source>
        <strain evidence="2">DSM 24694 / JCM 17849 / CGMCC 1.5162 / HZ254</strain>
    </source>
</reference>
<accession>H8I7D6</accession>
<organism evidence="1 2">
    <name type="scientific">Methanocella conradii (strain DSM 24694 / JCM 17849 / CGMCC 1.5162 / HZ254)</name>
    <dbReference type="NCBI Taxonomy" id="1041930"/>
    <lineage>
        <taxon>Archaea</taxon>
        <taxon>Methanobacteriati</taxon>
        <taxon>Methanobacteriota</taxon>
        <taxon>Stenosarchaea group</taxon>
        <taxon>Methanomicrobia</taxon>
        <taxon>Methanocellales</taxon>
        <taxon>Methanocellaceae</taxon>
        <taxon>Methanocella</taxon>
    </lineage>
</organism>
<dbReference type="STRING" id="1041930.Mtc_2063"/>
<gene>
    <name evidence="1" type="ordered locus">Mtc_2063</name>
</gene>
<dbReference type="eggNOG" id="arCOG01917">
    <property type="taxonomic scope" value="Archaea"/>
</dbReference>
<dbReference type="Proteomes" id="UP000005233">
    <property type="component" value="Chromosome"/>
</dbReference>
<protein>
    <submittedName>
        <fullName evidence="1">Uncharacterized protein</fullName>
    </submittedName>
</protein>
<dbReference type="AlphaFoldDB" id="H8I7D6"/>
<dbReference type="GeneID" id="11972218"/>
<dbReference type="RefSeq" id="WP_014406633.1">
    <property type="nucleotide sequence ID" value="NC_017034.1"/>
</dbReference>
<evidence type="ECO:0000313" key="1">
    <source>
        <dbReference type="EMBL" id="AFD00802.1"/>
    </source>
</evidence>
<evidence type="ECO:0000313" key="2">
    <source>
        <dbReference type="Proteomes" id="UP000005233"/>
    </source>
</evidence>
<sequence length="138" mass="15773">MSELLAKVDMVAQSIELYEDELRIQLLMARKHVIPLKDIVDLEFRRAWFFLAGKLVVVYRENDTLKKVYLPFNFLVGRCVESLVAIMIERLAYVYGNKEAIEFLQMADDAGGMVQCPYCSSMISPEMLICPGCGTPKR</sequence>
<dbReference type="HOGENOM" id="CLU_1891422_0_0_2"/>
<dbReference type="EMBL" id="CP003243">
    <property type="protein sequence ID" value="AFD00802.1"/>
    <property type="molecule type" value="Genomic_DNA"/>
</dbReference>
<name>H8I7D6_METCZ</name>
<keyword evidence="2" id="KW-1185">Reference proteome</keyword>
<dbReference type="OrthoDB" id="375286at2157"/>
<proteinExistence type="predicted"/>
<dbReference type="KEGG" id="mez:Mtc_2063"/>